<dbReference type="InterPro" id="IPR039896">
    <property type="entry name" value="Red-like"/>
</dbReference>
<evidence type="ECO:0000313" key="8">
    <source>
        <dbReference type="Proteomes" id="UP000515163"/>
    </source>
</evidence>
<evidence type="ECO:0000256" key="2">
    <source>
        <dbReference type="ARBA" id="ARBA00006660"/>
    </source>
</evidence>
<feature type="region of interest" description="Disordered" evidence="5">
    <location>
        <begin position="307"/>
        <end position="446"/>
    </location>
</feature>
<evidence type="ECO:0000256" key="1">
    <source>
        <dbReference type="ARBA" id="ARBA00004123"/>
    </source>
</evidence>
<evidence type="ECO:0000256" key="4">
    <source>
        <dbReference type="ARBA" id="ARBA00023242"/>
    </source>
</evidence>
<feature type="domain" description="Protein RED C-terminal" evidence="6">
    <location>
        <begin position="446"/>
        <end position="552"/>
    </location>
</feature>
<evidence type="ECO:0000256" key="3">
    <source>
        <dbReference type="ARBA" id="ARBA00022737"/>
    </source>
</evidence>
<feature type="compositionally biased region" description="Basic and acidic residues" evidence="5">
    <location>
        <begin position="520"/>
        <end position="534"/>
    </location>
</feature>
<reference evidence="9" key="1">
    <citation type="submission" date="2025-08" db="UniProtKB">
        <authorList>
            <consortium name="RefSeq"/>
        </authorList>
    </citation>
    <scope>IDENTIFICATION</scope>
    <source>
        <tissue evidence="9">Tentacle</tissue>
    </source>
</reference>
<evidence type="ECO:0000259" key="6">
    <source>
        <dbReference type="Pfam" id="PF07807"/>
    </source>
</evidence>
<sequence>MPEESAVFSNPLAPPSAGSHHHHHGGHSSGSSAVENMTNADFRKLLMTPRSTPKTAPPTVKKRPELALSKPRDYNEEEDPTAQRRKKKKYYAKLHKMEEEREQELAQKYRDRARERRDGLNPDYQATDTLSATANYRAVGPTQEESDTAAERRRLAIQESKFLGGDMEHTHLVKGLDFALLQKVRSEINDLGEETVGEVMKKAKHKDGDEGEGDEDEVQEFKTKLGQKIYKAVFKVKPPEKNELFQPGRMAYVFEVEDEYAETDIPTTLIRSKADCPGMETQTTLTTNDIVINKLTQILSYLRQGMRNNKKLKKKDKGKEKEKEPKIKPQSIEDSIYGEIGEYDPTLTTRDLPKKDKHREKSKEKSQEKSKHSGRDHDRKSKSVQYFEKPSSTEKEESFSRKDVNAAEFAKDISEKFRKRERTDNLEKGESKSKSKKSKHEVPDSYMECYPDAAGVAYESDDEADYTKMDLGNKKGPIKRWDFENEEDYNEYMETREALPKAAFQFGIKMSEGRKTRRTGPKDEKAKLDRDWQRISRMIHAPKKKEEDDHERKSKRSKHD</sequence>
<keyword evidence="8" id="KW-1185">Reference proteome</keyword>
<dbReference type="OrthoDB" id="3366823at2759"/>
<organism evidence="8 9">
    <name type="scientific">Actinia tenebrosa</name>
    <name type="common">Australian red waratah sea anemone</name>
    <dbReference type="NCBI Taxonomy" id="6105"/>
    <lineage>
        <taxon>Eukaryota</taxon>
        <taxon>Metazoa</taxon>
        <taxon>Cnidaria</taxon>
        <taxon>Anthozoa</taxon>
        <taxon>Hexacorallia</taxon>
        <taxon>Actiniaria</taxon>
        <taxon>Actiniidae</taxon>
        <taxon>Actinia</taxon>
    </lineage>
</organism>
<proteinExistence type="inferred from homology"/>
<dbReference type="Proteomes" id="UP000515163">
    <property type="component" value="Unplaced"/>
</dbReference>
<feature type="compositionally biased region" description="Basic and acidic residues" evidence="5">
    <location>
        <begin position="391"/>
        <end position="433"/>
    </location>
</feature>
<feature type="region of interest" description="Disordered" evidence="5">
    <location>
        <begin position="510"/>
        <end position="560"/>
    </location>
</feature>
<feature type="compositionally biased region" description="Basic and acidic residues" evidence="5">
    <location>
        <begin position="351"/>
        <end position="381"/>
    </location>
</feature>
<gene>
    <name evidence="9" type="primary">LOC116291882</name>
</gene>
<feature type="region of interest" description="Disordered" evidence="5">
    <location>
        <begin position="1"/>
        <end position="88"/>
    </location>
</feature>
<feature type="region of interest" description="Disordered" evidence="5">
    <location>
        <begin position="112"/>
        <end position="150"/>
    </location>
</feature>
<dbReference type="InterPro" id="IPR012916">
    <property type="entry name" value="RED_N"/>
</dbReference>
<feature type="compositionally biased region" description="Polar residues" evidence="5">
    <location>
        <begin position="124"/>
        <end position="134"/>
    </location>
</feature>
<keyword evidence="4" id="KW-0539">Nucleus</keyword>
<dbReference type="InParanoid" id="A0A6P8HQP1"/>
<dbReference type="RefSeq" id="XP_031554972.1">
    <property type="nucleotide sequence ID" value="XM_031699112.1"/>
</dbReference>
<dbReference type="Pfam" id="PF07807">
    <property type="entry name" value="RED_C"/>
    <property type="match status" value="1"/>
</dbReference>
<feature type="compositionally biased region" description="Basic and acidic residues" evidence="5">
    <location>
        <begin position="62"/>
        <end position="74"/>
    </location>
</feature>
<protein>
    <submittedName>
        <fullName evidence="9">Protein Red-like</fullName>
    </submittedName>
</protein>
<comment type="similarity">
    <text evidence="2">Belongs to the RED family.</text>
</comment>
<evidence type="ECO:0000256" key="5">
    <source>
        <dbReference type="SAM" id="MobiDB-lite"/>
    </source>
</evidence>
<dbReference type="KEGG" id="aten:116291882"/>
<dbReference type="FunCoup" id="A0A6P8HQP1">
    <property type="interactions" value="2204"/>
</dbReference>
<evidence type="ECO:0000259" key="7">
    <source>
        <dbReference type="Pfam" id="PF07808"/>
    </source>
</evidence>
<dbReference type="GeneID" id="116291882"/>
<dbReference type="InterPro" id="IPR012492">
    <property type="entry name" value="RED_C"/>
</dbReference>
<keyword evidence="3" id="KW-0677">Repeat</keyword>
<dbReference type="AlphaFoldDB" id="A0A6P8HQP1"/>
<dbReference type="PANTHER" id="PTHR12765">
    <property type="entry name" value="RED PROTEIN IK FACTOR CYTOKINE IK"/>
    <property type="match status" value="1"/>
</dbReference>
<feature type="compositionally biased region" description="Basic and acidic residues" evidence="5">
    <location>
        <begin position="317"/>
        <end position="327"/>
    </location>
</feature>
<dbReference type="GO" id="GO:0005634">
    <property type="term" value="C:nucleus"/>
    <property type="evidence" value="ECO:0007669"/>
    <property type="project" value="UniProtKB-SubCell"/>
</dbReference>
<dbReference type="Pfam" id="PF07808">
    <property type="entry name" value="RED_N"/>
    <property type="match status" value="1"/>
</dbReference>
<evidence type="ECO:0000313" key="9">
    <source>
        <dbReference type="RefSeq" id="XP_031554972.1"/>
    </source>
</evidence>
<feature type="domain" description="RED-like N-terminal" evidence="7">
    <location>
        <begin position="86"/>
        <end position="316"/>
    </location>
</feature>
<accession>A0A6P8HQP1</accession>
<comment type="subcellular location">
    <subcellularLocation>
        <location evidence="1">Nucleus</location>
    </subcellularLocation>
</comment>
<name>A0A6P8HQP1_ACTTE</name>